<feature type="chain" id="PRO_5003235764" evidence="1">
    <location>
        <begin position="19"/>
        <end position="489"/>
    </location>
</feature>
<name>E9EIG2_METAQ</name>
<feature type="signal peptide" evidence="1">
    <location>
        <begin position="1"/>
        <end position="18"/>
    </location>
</feature>
<dbReference type="GeneID" id="19253971"/>
<evidence type="ECO:0000256" key="1">
    <source>
        <dbReference type="SAM" id="SignalP"/>
    </source>
</evidence>
<dbReference type="eggNOG" id="ENOG502T506">
    <property type="taxonomic scope" value="Eukaryota"/>
</dbReference>
<keyword evidence="3" id="KW-1185">Reference proteome</keyword>
<protein>
    <submittedName>
        <fullName evidence="2">Uncharacterized protein</fullName>
    </submittedName>
</protein>
<dbReference type="EMBL" id="GL698639">
    <property type="protein sequence ID" value="EFY84292.1"/>
    <property type="molecule type" value="Genomic_DNA"/>
</dbReference>
<proteinExistence type="predicted"/>
<dbReference type="InParanoid" id="E9EIG2"/>
<evidence type="ECO:0000313" key="2">
    <source>
        <dbReference type="EMBL" id="EFY84292.1"/>
    </source>
</evidence>
<dbReference type="OrthoDB" id="5150535at2759"/>
<organism evidence="3">
    <name type="scientific">Metarhizium acridum (strain CQMa 102)</name>
    <dbReference type="NCBI Taxonomy" id="655827"/>
    <lineage>
        <taxon>Eukaryota</taxon>
        <taxon>Fungi</taxon>
        <taxon>Dikarya</taxon>
        <taxon>Ascomycota</taxon>
        <taxon>Pezizomycotina</taxon>
        <taxon>Sordariomycetes</taxon>
        <taxon>Hypocreomycetidae</taxon>
        <taxon>Hypocreales</taxon>
        <taxon>Clavicipitaceae</taxon>
        <taxon>Metarhizium</taxon>
    </lineage>
</organism>
<dbReference type="AlphaFoldDB" id="E9EIG2"/>
<evidence type="ECO:0000313" key="3">
    <source>
        <dbReference type="Proteomes" id="UP000002499"/>
    </source>
</evidence>
<dbReference type="Proteomes" id="UP000002499">
    <property type="component" value="Unassembled WGS sequence"/>
</dbReference>
<reference evidence="2 3" key="1">
    <citation type="journal article" date="2011" name="PLoS Genet.">
        <title>Genome sequencing and comparative transcriptomics of the model entomopathogenic fungi Metarhizium anisopliae and M. acridum.</title>
        <authorList>
            <person name="Gao Q."/>
            <person name="Jin K."/>
            <person name="Ying S.H."/>
            <person name="Zhang Y."/>
            <person name="Xiao G."/>
            <person name="Shang Y."/>
            <person name="Duan Z."/>
            <person name="Hu X."/>
            <person name="Xie X.Q."/>
            <person name="Zhou G."/>
            <person name="Peng G."/>
            <person name="Luo Z."/>
            <person name="Huang W."/>
            <person name="Wang B."/>
            <person name="Fang W."/>
            <person name="Wang S."/>
            <person name="Zhong Y."/>
            <person name="Ma L.J."/>
            <person name="St Leger R.J."/>
            <person name="Zhao G.P."/>
            <person name="Pei Y."/>
            <person name="Feng M.G."/>
            <person name="Xia Y."/>
            <person name="Wang C."/>
        </authorList>
    </citation>
    <scope>NUCLEOTIDE SEQUENCE [LARGE SCALE GENOMIC DNA]</scope>
    <source>
        <strain evidence="2 3">CQMa 102</strain>
    </source>
</reference>
<gene>
    <name evidence="2" type="ORF">MAC_09660</name>
</gene>
<keyword evidence="1" id="KW-0732">Signal</keyword>
<sequence>MIPQRYLLSLLLSPGMHGLVVRARPDDGSDVAGTNLNILEESLSEEAGTTIEGRERIAQIKGLMQQVASRTLPNANIYWDENRVGYEGCFYARYPMRQADVDQVGVRIKAKDIEDLDSGDEYTVEQIITTVKSAIKTQKFDTSMSDQEKESWEAGGSFKLGPLKGLSLGGNLKYSSADTTVRGTTTSFTNKGTDEDKIAQTSRDVFKCETGHYCRLQLWTYETTFKGSAPLVPMMRTTCVLENHAYTMDRDRNSTGKIYGGVMEQIRRRGAWWYTGKAGRYQDWILRLPEKIKVYKPRSSLGDAVYFLYWGFPSTCYASHIVGCGVAGEDVGMASLHGNMPWWDQEHSKYYRVTQEDGSPATLPNVPIPVDDTMPNWPRQISRYDFGPEVERDYLLPVGPQHDGGNMPSWQWASRDAGNLDGVYNVEFLQKKPWSMSFPTRNPDGKIMSTVVIVKTPYDDANEKRAERNTTSTIQVLQENIDLDFADYL</sequence>
<accession>E9EIG2</accession>
<dbReference type="OMA" id="NIYWDEN"/>
<dbReference type="KEGG" id="maw:19253971"/>
<dbReference type="HOGENOM" id="CLU_557864_0_0_1"/>